<evidence type="ECO:0000256" key="5">
    <source>
        <dbReference type="ARBA" id="ARBA00022989"/>
    </source>
</evidence>
<keyword evidence="7" id="KW-0675">Receptor</keyword>
<dbReference type="Proteomes" id="UP001642520">
    <property type="component" value="Unassembled WGS sequence"/>
</dbReference>
<feature type="transmembrane region" description="Helical" evidence="9">
    <location>
        <begin position="631"/>
        <end position="657"/>
    </location>
</feature>
<dbReference type="Gene3D" id="1.10.287.70">
    <property type="match status" value="1"/>
</dbReference>
<comment type="subcellular location">
    <subcellularLocation>
        <location evidence="1">Cell membrane</location>
        <topology evidence="1">Multi-pass membrane protein</topology>
    </subcellularLocation>
</comment>
<evidence type="ECO:0000256" key="7">
    <source>
        <dbReference type="ARBA" id="ARBA00023170"/>
    </source>
</evidence>
<dbReference type="InterPro" id="IPR001320">
    <property type="entry name" value="Iontro_rcpt_C"/>
</dbReference>
<keyword evidence="13" id="KW-1185">Reference proteome</keyword>
<proteinExistence type="inferred from homology"/>
<evidence type="ECO:0000259" key="11">
    <source>
        <dbReference type="Pfam" id="PF00060"/>
    </source>
</evidence>
<dbReference type="EMBL" id="CAXAJV020001288">
    <property type="protein sequence ID" value="CAL7938576.1"/>
    <property type="molecule type" value="Genomic_DNA"/>
</dbReference>
<dbReference type="PANTHER" id="PTHR42643">
    <property type="entry name" value="IONOTROPIC RECEPTOR 20A-RELATED"/>
    <property type="match status" value="1"/>
</dbReference>
<gene>
    <name evidence="12" type="ORF">XYLVIOL_LOCUS3359</name>
</gene>
<keyword evidence="4 9" id="KW-0812">Transmembrane</keyword>
<reference evidence="12 13" key="1">
    <citation type="submission" date="2024-08" db="EMBL/GenBank/DDBJ databases">
        <authorList>
            <person name="Will J Nash"/>
            <person name="Angela Man"/>
            <person name="Seanna McTaggart"/>
            <person name="Kendall Baker"/>
            <person name="Tom Barker"/>
            <person name="Leah Catchpole"/>
            <person name="Alex Durrant"/>
            <person name="Karim Gharbi"/>
            <person name="Naomi Irish"/>
            <person name="Gemy Kaithakottil"/>
            <person name="Debby Ku"/>
            <person name="Aaliyah Providence"/>
            <person name="Felix Shaw"/>
            <person name="David Swarbreck"/>
            <person name="Chris Watkins"/>
            <person name="Ann M. McCartney"/>
            <person name="Giulio Formenti"/>
            <person name="Alice Mouton"/>
            <person name="Noel Vella"/>
            <person name="Bjorn M von Reumont"/>
            <person name="Adriana Vella"/>
            <person name="Wilfried Haerty"/>
        </authorList>
    </citation>
    <scope>NUCLEOTIDE SEQUENCE [LARGE SCALE GENOMIC DNA]</scope>
</reference>
<evidence type="ECO:0000256" key="6">
    <source>
        <dbReference type="ARBA" id="ARBA00023136"/>
    </source>
</evidence>
<accession>A0ABP1NC52</accession>
<comment type="caution">
    <text evidence="12">The sequence shown here is derived from an EMBL/GenBank/DDBJ whole genome shotgun (WGS) entry which is preliminary data.</text>
</comment>
<evidence type="ECO:0000256" key="4">
    <source>
        <dbReference type="ARBA" id="ARBA00022692"/>
    </source>
</evidence>
<dbReference type="Pfam" id="PF00060">
    <property type="entry name" value="Lig_chan"/>
    <property type="match status" value="1"/>
</dbReference>
<evidence type="ECO:0000313" key="13">
    <source>
        <dbReference type="Proteomes" id="UP001642520"/>
    </source>
</evidence>
<feature type="chain" id="PRO_5046374519" description="Ionotropic glutamate receptor C-terminal domain-containing protein" evidence="10">
    <location>
        <begin position="17"/>
        <end position="865"/>
    </location>
</feature>
<name>A0ABP1NC52_XYLVO</name>
<feature type="signal peptide" evidence="10">
    <location>
        <begin position="1"/>
        <end position="16"/>
    </location>
</feature>
<feature type="transmembrane region" description="Helical" evidence="9">
    <location>
        <begin position="570"/>
        <end position="588"/>
    </location>
</feature>
<evidence type="ECO:0000256" key="10">
    <source>
        <dbReference type="SAM" id="SignalP"/>
    </source>
</evidence>
<dbReference type="Gene3D" id="3.40.190.10">
    <property type="entry name" value="Periplasmic binding protein-like II"/>
    <property type="match status" value="1"/>
</dbReference>
<sequence>MVFVLLLLWCVNHGTSFDHYPSLVAGNATMAVVIDNGFFGDKDEHRNAVTMVHELIAETVKKKMYTDGSVVVRVFHDANVDLRKDYTILLSVATCYLTWRLHEAARKEELTHFAITDSDCPRIPETHGMSIPLIAPGEELPQIFLDLRTTNVLTWNTNINILHDDTFDRDTIGRVARAISDDLPNERSNLISRSMFTLKHEDTERRRKSSVKNVLGDFRVEQLGNCFLVIATVDMVADVMDVARSLDMVHSASQWFYVITDSAIQNLTDMTSFVDLLSEGGNVAFAYNATDFYCRCEVKPIRYIKEIIHALVKASAKYTAKYSATNENDEFEMTRRLSKRARRIELLTNMRVYLSQRAFASQQGACERCLSWRFTSSITWGNFFSHGRNAAHLLNIGTWTPYLGVNLTDVIFPHIAHGFRGIDLPITTYHNPPWQMISVSETGEKSYDGLVFDVIKHLAKKLNFTYTVIESDATTSPSPRSFNNSRFAKLGKKLQRMTMSNTRRVPREVIDTIRERKVLLGACAYTVNEYGKSVINFTVPIFVQTYSFLTSRPRQLSRALLFASPFTKETWACLAASIVVMGPILYVVHKYSPYSGRTSGLDSSWQCVWYVYGALLQQGGMYLPRSDSARILIGIWWLVVMVLVATYSGSLVAFLTFPRIDASILTVEDLISRKDKITWGFLNGSFFETYLRNADEPKYHVLLSRAERHNNTEDEELMERVKQGKHALIDWRSSLRFLMRKDLLLTGGCHFSLSSDEFLDEPIAMIVPQASPYLSVIDAELHRMHESGLMNKWISERMPMKDKCWEAPGSNQAVNERKVNVADMQGIFFVLFMGVTLSFLLLFYELYRHKRKLSKERKLIRPFVS</sequence>
<evidence type="ECO:0000256" key="2">
    <source>
        <dbReference type="ARBA" id="ARBA00008685"/>
    </source>
</evidence>
<keyword evidence="10" id="KW-0732">Signal</keyword>
<feature type="domain" description="Ionotropic glutamate receptor C-terminal" evidence="11">
    <location>
        <begin position="568"/>
        <end position="835"/>
    </location>
</feature>
<keyword evidence="5 9" id="KW-1133">Transmembrane helix</keyword>
<dbReference type="PANTHER" id="PTHR42643:SF24">
    <property type="entry name" value="IONOTROPIC RECEPTOR 60A"/>
    <property type="match status" value="1"/>
</dbReference>
<evidence type="ECO:0000256" key="1">
    <source>
        <dbReference type="ARBA" id="ARBA00004651"/>
    </source>
</evidence>
<protein>
    <recommendedName>
        <fullName evidence="11">Ionotropic glutamate receptor C-terminal domain-containing protein</fullName>
    </recommendedName>
</protein>
<keyword evidence="6 9" id="KW-0472">Membrane</keyword>
<evidence type="ECO:0000256" key="9">
    <source>
        <dbReference type="SAM" id="Phobius"/>
    </source>
</evidence>
<keyword evidence="8" id="KW-0325">Glycoprotein</keyword>
<dbReference type="InterPro" id="IPR052192">
    <property type="entry name" value="Insect_Ionotropic_Sensory_Rcpt"/>
</dbReference>
<feature type="transmembrane region" description="Helical" evidence="9">
    <location>
        <begin position="826"/>
        <end position="847"/>
    </location>
</feature>
<dbReference type="SUPFAM" id="SSF53850">
    <property type="entry name" value="Periplasmic binding protein-like II"/>
    <property type="match status" value="1"/>
</dbReference>
<evidence type="ECO:0000256" key="8">
    <source>
        <dbReference type="ARBA" id="ARBA00023180"/>
    </source>
</evidence>
<comment type="similarity">
    <text evidence="2">Belongs to the glutamate-gated ion channel (TC 1.A.10.1) family.</text>
</comment>
<keyword evidence="3" id="KW-1003">Cell membrane</keyword>
<organism evidence="12 13">
    <name type="scientific">Xylocopa violacea</name>
    <name type="common">Violet carpenter bee</name>
    <name type="synonym">Apis violacea</name>
    <dbReference type="NCBI Taxonomy" id="135666"/>
    <lineage>
        <taxon>Eukaryota</taxon>
        <taxon>Metazoa</taxon>
        <taxon>Ecdysozoa</taxon>
        <taxon>Arthropoda</taxon>
        <taxon>Hexapoda</taxon>
        <taxon>Insecta</taxon>
        <taxon>Pterygota</taxon>
        <taxon>Neoptera</taxon>
        <taxon>Endopterygota</taxon>
        <taxon>Hymenoptera</taxon>
        <taxon>Apocrita</taxon>
        <taxon>Aculeata</taxon>
        <taxon>Apoidea</taxon>
        <taxon>Anthophila</taxon>
        <taxon>Apidae</taxon>
        <taxon>Xylocopa</taxon>
        <taxon>Xylocopa</taxon>
    </lineage>
</organism>
<evidence type="ECO:0000313" key="12">
    <source>
        <dbReference type="EMBL" id="CAL7938576.1"/>
    </source>
</evidence>
<evidence type="ECO:0000256" key="3">
    <source>
        <dbReference type="ARBA" id="ARBA00022475"/>
    </source>
</evidence>